<accession>A0ABP4WFS8</accession>
<keyword evidence="5" id="KW-1185">Reference proteome</keyword>
<dbReference type="Gene3D" id="1.25.40.10">
    <property type="entry name" value="Tetratricopeptide repeat domain"/>
    <property type="match status" value="1"/>
</dbReference>
<evidence type="ECO:0000313" key="4">
    <source>
        <dbReference type="EMBL" id="GAA1753882.1"/>
    </source>
</evidence>
<dbReference type="InterPro" id="IPR011990">
    <property type="entry name" value="TPR-like_helical_dom_sf"/>
</dbReference>
<dbReference type="Gene3D" id="3.40.30.10">
    <property type="entry name" value="Glutaredoxin"/>
    <property type="match status" value="1"/>
</dbReference>
<sequence length="321" mass="33778">MTNEIPPSGAGLRGAVDLSALVQRQQQGAAPEHGAHSTSVPGDQVVFETDDAAFGHTLELSRTVPVVVALWASWSEPSKVLLGSLERLVRARDGRLVLAAVDSDRSPQLVQALQAQSIPTVVALVAGQPVPLFAGVQPDDVIGQVFDQLLELAAQHGVTGRIEAGEAGAAGGTEGASAEPVEPPLPPLHQEAYDAIERGDYDAAASAYRTAIAQDPRDSLATAGLAQVNLLGRLKGKTLDEIRSAAASAPDDLDAQLDVADLDLSGGHIDDAFDRLLNLFSTLDADDKKLVRERIVEMFEVVGTDDPRVAAARRRLASLLY</sequence>
<comment type="caution">
    <text evidence="4">The sequence shown here is derived from an EMBL/GenBank/DDBJ whole genome shotgun (WGS) entry which is preliminary data.</text>
</comment>
<reference evidence="5" key="1">
    <citation type="journal article" date="2019" name="Int. J. Syst. Evol. Microbiol.">
        <title>The Global Catalogue of Microorganisms (GCM) 10K type strain sequencing project: providing services to taxonomists for standard genome sequencing and annotation.</title>
        <authorList>
            <consortium name="The Broad Institute Genomics Platform"/>
            <consortium name="The Broad Institute Genome Sequencing Center for Infectious Disease"/>
            <person name="Wu L."/>
            <person name="Ma J."/>
        </authorList>
    </citation>
    <scope>NUCLEOTIDE SEQUENCE [LARGE SCALE GENOMIC DNA]</scope>
    <source>
        <strain evidence="5">JCM 14319</strain>
    </source>
</reference>
<dbReference type="InterPro" id="IPR036249">
    <property type="entry name" value="Thioredoxin-like_sf"/>
</dbReference>
<dbReference type="InterPro" id="IPR013766">
    <property type="entry name" value="Thioredoxin_domain"/>
</dbReference>
<feature type="domain" description="Thioredoxin" evidence="3">
    <location>
        <begin position="24"/>
        <end position="151"/>
    </location>
</feature>
<comment type="similarity">
    <text evidence="1">Belongs to the thioredoxin family.</text>
</comment>
<gene>
    <name evidence="4" type="ORF">GCM10009747_09610</name>
</gene>
<dbReference type="CDD" id="cd02956">
    <property type="entry name" value="ybbN"/>
    <property type="match status" value="1"/>
</dbReference>
<dbReference type="EMBL" id="BAAANH010000002">
    <property type="protein sequence ID" value="GAA1753882.1"/>
    <property type="molecule type" value="Genomic_DNA"/>
</dbReference>
<dbReference type="Pfam" id="PF00085">
    <property type="entry name" value="Thioredoxin"/>
    <property type="match status" value="1"/>
</dbReference>
<evidence type="ECO:0000259" key="3">
    <source>
        <dbReference type="PROSITE" id="PS51352"/>
    </source>
</evidence>
<evidence type="ECO:0000256" key="2">
    <source>
        <dbReference type="ARBA" id="ARBA00023284"/>
    </source>
</evidence>
<dbReference type="PANTHER" id="PTHR45663:SF11">
    <property type="entry name" value="GEO12009P1"/>
    <property type="match status" value="1"/>
</dbReference>
<dbReference type="PANTHER" id="PTHR45663">
    <property type="entry name" value="GEO12009P1"/>
    <property type="match status" value="1"/>
</dbReference>
<dbReference type="SUPFAM" id="SSF48452">
    <property type="entry name" value="TPR-like"/>
    <property type="match status" value="1"/>
</dbReference>
<dbReference type="Pfam" id="PF14561">
    <property type="entry name" value="TPR_20"/>
    <property type="match status" value="1"/>
</dbReference>
<organism evidence="4 5">
    <name type="scientific">Agromyces humatus</name>
    <dbReference type="NCBI Taxonomy" id="279573"/>
    <lineage>
        <taxon>Bacteria</taxon>
        <taxon>Bacillati</taxon>
        <taxon>Actinomycetota</taxon>
        <taxon>Actinomycetes</taxon>
        <taxon>Micrococcales</taxon>
        <taxon>Microbacteriaceae</taxon>
        <taxon>Agromyces</taxon>
    </lineage>
</organism>
<dbReference type="SUPFAM" id="SSF52833">
    <property type="entry name" value="Thioredoxin-like"/>
    <property type="match status" value="1"/>
</dbReference>
<dbReference type="Proteomes" id="UP001500506">
    <property type="component" value="Unassembled WGS sequence"/>
</dbReference>
<evidence type="ECO:0000256" key="1">
    <source>
        <dbReference type="ARBA" id="ARBA00008987"/>
    </source>
</evidence>
<dbReference type="PROSITE" id="PS51352">
    <property type="entry name" value="THIOREDOXIN_2"/>
    <property type="match status" value="1"/>
</dbReference>
<name>A0ABP4WFS8_9MICO</name>
<keyword evidence="2" id="KW-0676">Redox-active center</keyword>
<dbReference type="RefSeq" id="WP_232497387.1">
    <property type="nucleotide sequence ID" value="NZ_BAAANH010000002.1"/>
</dbReference>
<protein>
    <submittedName>
        <fullName evidence="4">Tetratricopeptide repeat protein</fullName>
    </submittedName>
</protein>
<evidence type="ECO:0000313" key="5">
    <source>
        <dbReference type="Proteomes" id="UP001500506"/>
    </source>
</evidence>
<proteinExistence type="inferred from homology"/>